<dbReference type="OrthoDB" id="6271266at2759"/>
<reference evidence="2" key="1">
    <citation type="submission" date="2019-07" db="EMBL/GenBank/DDBJ databases">
        <title>Annotation for the trematode Paragonimus miyazaki's.</title>
        <authorList>
            <person name="Choi Y.-J."/>
        </authorList>
    </citation>
    <scope>NUCLEOTIDE SEQUENCE</scope>
    <source>
        <strain evidence="2">Japan</strain>
    </source>
</reference>
<accession>A0A8S9YMY0</accession>
<evidence type="ECO:0000313" key="3">
    <source>
        <dbReference type="Proteomes" id="UP000822476"/>
    </source>
</evidence>
<keyword evidence="1" id="KW-0175">Coiled coil</keyword>
<keyword evidence="3" id="KW-1185">Reference proteome</keyword>
<proteinExistence type="predicted"/>
<protein>
    <submittedName>
        <fullName evidence="2">Uncharacterized protein</fullName>
    </submittedName>
</protein>
<feature type="coiled-coil region" evidence="1">
    <location>
        <begin position="161"/>
        <end position="188"/>
    </location>
</feature>
<comment type="caution">
    <text evidence="2">The sequence shown here is derived from an EMBL/GenBank/DDBJ whole genome shotgun (WGS) entry which is preliminary data.</text>
</comment>
<evidence type="ECO:0000256" key="1">
    <source>
        <dbReference type="SAM" id="Coils"/>
    </source>
</evidence>
<name>A0A8S9YMY0_9TREM</name>
<organism evidence="2 3">
    <name type="scientific">Paragonimus skrjabini miyazakii</name>
    <dbReference type="NCBI Taxonomy" id="59628"/>
    <lineage>
        <taxon>Eukaryota</taxon>
        <taxon>Metazoa</taxon>
        <taxon>Spiralia</taxon>
        <taxon>Lophotrochozoa</taxon>
        <taxon>Platyhelminthes</taxon>
        <taxon>Trematoda</taxon>
        <taxon>Digenea</taxon>
        <taxon>Plagiorchiida</taxon>
        <taxon>Troglotremata</taxon>
        <taxon>Troglotrematidae</taxon>
        <taxon>Paragonimus</taxon>
    </lineage>
</organism>
<evidence type="ECO:0000313" key="2">
    <source>
        <dbReference type="EMBL" id="KAF7256245.1"/>
    </source>
</evidence>
<dbReference type="AlphaFoldDB" id="A0A8S9YMY0"/>
<sequence>MNLLMPSESNDSAINGNAQSGMQKCLTSIPEPTKWLLNGAEIEEDPIPYVIRRPFPAKSYNYEEIELLRKNDFESLIYHANETEGKLHQLHKQHDGLVARYDEAKRENLSVRLEMEQYKQETLTLRKQLSRFAVSWCCRLDRLTGEQTERQQNLKEWMYRTEKCEETLIDLRRMKEKLSRQNTDFEQQVRYI</sequence>
<dbReference type="Proteomes" id="UP000822476">
    <property type="component" value="Unassembled WGS sequence"/>
</dbReference>
<feature type="coiled-coil region" evidence="1">
    <location>
        <begin position="87"/>
        <end position="121"/>
    </location>
</feature>
<gene>
    <name evidence="2" type="ORF">EG68_06439</name>
</gene>
<dbReference type="EMBL" id="JTDE01003279">
    <property type="protein sequence ID" value="KAF7256245.1"/>
    <property type="molecule type" value="Genomic_DNA"/>
</dbReference>